<dbReference type="KEGG" id="jre:108986421"/>
<accession>A0A2I4E5A0</accession>
<evidence type="ECO:0000313" key="1">
    <source>
        <dbReference type="Proteomes" id="UP000235220"/>
    </source>
</evidence>
<gene>
    <name evidence="2" type="primary">LOC108986421</name>
</gene>
<dbReference type="RefSeq" id="XP_018814577.2">
    <property type="nucleotide sequence ID" value="XM_018959032.2"/>
</dbReference>
<name>A0A2I4E5A0_JUGRE</name>
<dbReference type="Proteomes" id="UP000235220">
    <property type="component" value="Chromosome 4"/>
</dbReference>
<dbReference type="OrthoDB" id="428918at2759"/>
<proteinExistence type="predicted"/>
<dbReference type="InterPro" id="IPR036691">
    <property type="entry name" value="Endo/exonu/phosph_ase_sf"/>
</dbReference>
<dbReference type="PANTHER" id="PTHR33116">
    <property type="entry name" value="REVERSE TRANSCRIPTASE ZINC-BINDING DOMAIN-CONTAINING PROTEIN-RELATED-RELATED"/>
    <property type="match status" value="1"/>
</dbReference>
<evidence type="ECO:0000313" key="2">
    <source>
        <dbReference type="RefSeq" id="XP_018814577.2"/>
    </source>
</evidence>
<protein>
    <submittedName>
        <fullName evidence="2">Uncharacterized protein LOC108986421</fullName>
    </submittedName>
</protein>
<dbReference type="SUPFAM" id="SSF56219">
    <property type="entry name" value="DNase I-like"/>
    <property type="match status" value="1"/>
</dbReference>
<dbReference type="Gramene" id="Jr04_08230_p1">
    <property type="protein sequence ID" value="cds.Jr04_08230_p1"/>
    <property type="gene ID" value="Jr04_08230"/>
</dbReference>
<dbReference type="AlphaFoldDB" id="A0A2I4E5A0"/>
<sequence>MENFKRVLEKGNLLDLKWVGSKFTWSNRHKDASFMKEGLDKAVANPTWVQLFKECWVEVLTGKSSDHRPILLTMNRRDRFIRKDCRIFRYEASWDKEEGCEKVIQKAWRTNDRMRDSQTPITEQLERCIGALLGWSKHFKLDSNKEIKLKFEVLKGLQDEESCLNAAEIKKLQKEVGTLLENEDIKWKQRAKRNWYALGDRNTKYFHACANQRRQKNIIKQIEDEQGRICKDQEGIEGAFKGYFENLFSSTQPRSEEMEDCLKHLKSRVTREANEKLLRLFSKGRLKKQLKVGKKGKKGNMAIKLDMSKSYDRIEWPFVKAVMKKLGFCDAWIEQVMSCIISISYSVLVNGKTDLIGNTKGVTVVRGGSRVNHLLFADDCILFGRACVEEWKRLQELLLRYERASGQFLNKEKTIVYFNSNTPVAERDLVLSVGESMAQGSFKKYLGLQTMVGKSKYNTFRCLKERVWQKINNWKNCFLSGARKEVLIKAVLQAIPSYTMSVFKLPKKLCKEINIMLSKFWWSNHQKSYGIHWRSWEKMGTAKGKGGLGFRDLASFNLALLAKQAWRLLQSPHSLIAKIFKEKYFKNTSITEAKLGNAPSLIWRSVWSSLGLLKEGLRWKVGDGAQINIWGQK</sequence>
<organism evidence="1 2">
    <name type="scientific">Juglans regia</name>
    <name type="common">English walnut</name>
    <dbReference type="NCBI Taxonomy" id="51240"/>
    <lineage>
        <taxon>Eukaryota</taxon>
        <taxon>Viridiplantae</taxon>
        <taxon>Streptophyta</taxon>
        <taxon>Embryophyta</taxon>
        <taxon>Tracheophyta</taxon>
        <taxon>Spermatophyta</taxon>
        <taxon>Magnoliopsida</taxon>
        <taxon>eudicotyledons</taxon>
        <taxon>Gunneridae</taxon>
        <taxon>Pentapetalae</taxon>
        <taxon>rosids</taxon>
        <taxon>fabids</taxon>
        <taxon>Fagales</taxon>
        <taxon>Juglandaceae</taxon>
        <taxon>Juglans</taxon>
    </lineage>
</organism>
<dbReference type="PANTHER" id="PTHR33116:SF86">
    <property type="entry name" value="REVERSE TRANSCRIPTASE DOMAIN-CONTAINING PROTEIN"/>
    <property type="match status" value="1"/>
</dbReference>
<dbReference type="GeneID" id="108986421"/>
<reference evidence="2" key="1">
    <citation type="submission" date="2025-08" db="UniProtKB">
        <authorList>
            <consortium name="RefSeq"/>
        </authorList>
    </citation>
    <scope>IDENTIFICATION</scope>
    <source>
        <tissue evidence="2">Leaves</tissue>
    </source>
</reference>
<dbReference type="STRING" id="51240.A0A2I4E5A0"/>
<keyword evidence="1" id="KW-1185">Reference proteome</keyword>